<accession>A0A1G9ZHQ1</accession>
<dbReference type="GO" id="GO:0051536">
    <property type="term" value="F:iron-sulfur cluster binding"/>
    <property type="evidence" value="ECO:0007669"/>
    <property type="project" value="UniProtKB-KW"/>
</dbReference>
<gene>
    <name evidence="8" type="ORF">SAMN05216544_2150</name>
</gene>
<evidence type="ECO:0000256" key="4">
    <source>
        <dbReference type="ARBA" id="ARBA00023004"/>
    </source>
</evidence>
<feature type="domain" description="Radical SAM core" evidence="7">
    <location>
        <begin position="1"/>
        <end position="227"/>
    </location>
</feature>
<comment type="cofactor">
    <cofactor evidence="1">
        <name>[4Fe-4S] cluster</name>
        <dbReference type="ChEBI" id="CHEBI:49883"/>
    </cofactor>
</comment>
<dbReference type="OrthoDB" id="9808591at2"/>
<keyword evidence="3" id="KW-0479">Metal-binding</keyword>
<evidence type="ECO:0000259" key="7">
    <source>
        <dbReference type="PROSITE" id="PS51918"/>
    </source>
</evidence>
<dbReference type="InterPro" id="IPR007197">
    <property type="entry name" value="rSAM"/>
</dbReference>
<dbReference type="AlphaFoldDB" id="A0A1G9ZHQ1"/>
<dbReference type="SFLD" id="SFLDG01067">
    <property type="entry name" value="SPASM/twitch_domain_containing"/>
    <property type="match status" value="1"/>
</dbReference>
<dbReference type="InterPro" id="IPR034485">
    <property type="entry name" value="Anaerobic_Cys-type_sulfatase-m"/>
</dbReference>
<sequence length="377" mass="43796">MPAISVLVKPASGNCNLNCDYCFYCDESAKRQTASFGMMSIKTLENVIKNTLTRAEGFYSIAFQGGEPTLCGLDFFKKAVEFLKIYNKNKVQIQIAIQTNGYLIDEKWCRFLKENNILTGISIDGIERIHNAYRHPKDKGNSYKKNIEATKLMDKYGVDYNVLTVIHRAVAENIKEIYKDYKAKGYKYLQFISCLDPLEEERGKEEYSLTPEIYGQFLIDLFDLWYEDLLKGTPPFIRQFDNYMGIIAGYPPESCEQNGVCGIAYTVEANGNVYPCDFYVLDDLKLGNLNYDSLETIDKKRKEISFVERSYYRPDECLNCKWFKLCRGACYRNRFTAKDEELGYGTKGLNYFCKAYKRFFDERFDKLLELTNYVMGR</sequence>
<dbReference type="Pfam" id="PF13186">
    <property type="entry name" value="SPASM"/>
    <property type="match status" value="1"/>
</dbReference>
<dbReference type="Gene3D" id="3.20.20.70">
    <property type="entry name" value="Aldolase class I"/>
    <property type="match status" value="1"/>
</dbReference>
<organism evidence="8 9">
    <name type="scientific">Lachnospira pectinoschiza</name>
    <dbReference type="NCBI Taxonomy" id="28052"/>
    <lineage>
        <taxon>Bacteria</taxon>
        <taxon>Bacillati</taxon>
        <taxon>Bacillota</taxon>
        <taxon>Clostridia</taxon>
        <taxon>Lachnospirales</taxon>
        <taxon>Lachnospiraceae</taxon>
        <taxon>Lachnospira</taxon>
    </lineage>
</organism>
<dbReference type="CDD" id="cd01335">
    <property type="entry name" value="Radical_SAM"/>
    <property type="match status" value="1"/>
</dbReference>
<evidence type="ECO:0000313" key="8">
    <source>
        <dbReference type="EMBL" id="SDN20898.1"/>
    </source>
</evidence>
<dbReference type="InterPro" id="IPR013785">
    <property type="entry name" value="Aldolase_TIM"/>
</dbReference>
<evidence type="ECO:0000313" key="9">
    <source>
        <dbReference type="Proteomes" id="UP000187651"/>
    </source>
</evidence>
<dbReference type="EMBL" id="FNHZ01000008">
    <property type="protein sequence ID" value="SDN20898.1"/>
    <property type="molecule type" value="Genomic_DNA"/>
</dbReference>
<keyword evidence="9" id="KW-1185">Reference proteome</keyword>
<dbReference type="SFLD" id="SFLDS00029">
    <property type="entry name" value="Radical_SAM"/>
    <property type="match status" value="1"/>
</dbReference>
<protein>
    <recommendedName>
        <fullName evidence="7">Radical SAM core domain-containing protein</fullName>
    </recommendedName>
</protein>
<dbReference type="NCBIfam" id="TIGR04085">
    <property type="entry name" value="rSAM_more_4Fe4S"/>
    <property type="match status" value="1"/>
</dbReference>
<dbReference type="InterPro" id="IPR023867">
    <property type="entry name" value="Sulphatase_maturase_rSAM"/>
</dbReference>
<evidence type="ECO:0000256" key="6">
    <source>
        <dbReference type="ARBA" id="ARBA00023601"/>
    </source>
</evidence>
<comment type="similarity">
    <text evidence="6">Belongs to the radical SAM superfamily. Anaerobic sulfatase-maturating enzyme family.</text>
</comment>
<proteinExistence type="inferred from homology"/>
<dbReference type="PANTHER" id="PTHR43273:SF3">
    <property type="entry name" value="ANAEROBIC SULFATASE-MATURATING ENZYME HOMOLOG ASLB-RELATED"/>
    <property type="match status" value="1"/>
</dbReference>
<dbReference type="InterPro" id="IPR023885">
    <property type="entry name" value="4Fe4S-binding_SPASM_dom"/>
</dbReference>
<dbReference type="SFLD" id="SFLDF00289">
    <property type="entry name" value="anaerobic_Cys-type_sulfatase-m"/>
    <property type="match status" value="1"/>
</dbReference>
<dbReference type="PANTHER" id="PTHR43273">
    <property type="entry name" value="ANAEROBIC SULFATASE-MATURATING ENZYME HOMOLOG ASLB-RELATED"/>
    <property type="match status" value="1"/>
</dbReference>
<evidence type="ECO:0000256" key="5">
    <source>
        <dbReference type="ARBA" id="ARBA00023014"/>
    </source>
</evidence>
<dbReference type="SFLD" id="SFLDG01072">
    <property type="entry name" value="dehydrogenase_like"/>
    <property type="match status" value="1"/>
</dbReference>
<dbReference type="SUPFAM" id="SSF102114">
    <property type="entry name" value="Radical SAM enzymes"/>
    <property type="match status" value="1"/>
</dbReference>
<dbReference type="GO" id="GO:0046872">
    <property type="term" value="F:metal ion binding"/>
    <property type="evidence" value="ECO:0007669"/>
    <property type="project" value="UniProtKB-KW"/>
</dbReference>
<dbReference type="SFLD" id="SFLDG01384">
    <property type="entry name" value="thioether_bond_formation_requi"/>
    <property type="match status" value="1"/>
</dbReference>
<keyword evidence="2" id="KW-0949">S-adenosyl-L-methionine</keyword>
<reference evidence="9" key="1">
    <citation type="submission" date="2016-10" db="EMBL/GenBank/DDBJ databases">
        <authorList>
            <person name="Varghese N."/>
            <person name="Submissions S."/>
        </authorList>
    </citation>
    <scope>NUCLEOTIDE SEQUENCE [LARGE SCALE GENOMIC DNA]</scope>
    <source>
        <strain evidence="9">M83</strain>
    </source>
</reference>
<name>A0A1G9ZHQ1_9FIRM</name>
<evidence type="ECO:0000256" key="2">
    <source>
        <dbReference type="ARBA" id="ARBA00022691"/>
    </source>
</evidence>
<dbReference type="SFLD" id="SFLDG01386">
    <property type="entry name" value="main_SPASM_domain-containing"/>
    <property type="match status" value="1"/>
</dbReference>
<keyword evidence="5" id="KW-0411">Iron-sulfur</keyword>
<evidence type="ECO:0000256" key="3">
    <source>
        <dbReference type="ARBA" id="ARBA00022723"/>
    </source>
</evidence>
<keyword evidence="4" id="KW-0408">Iron</keyword>
<dbReference type="RefSeq" id="WP_074522129.1">
    <property type="nucleotide sequence ID" value="NZ_FNHZ01000008.1"/>
</dbReference>
<dbReference type="Pfam" id="PF04055">
    <property type="entry name" value="Radical_SAM"/>
    <property type="match status" value="1"/>
</dbReference>
<dbReference type="PROSITE" id="PS51918">
    <property type="entry name" value="RADICAL_SAM"/>
    <property type="match status" value="1"/>
</dbReference>
<dbReference type="Proteomes" id="UP000187651">
    <property type="component" value="Unassembled WGS sequence"/>
</dbReference>
<dbReference type="InterPro" id="IPR058240">
    <property type="entry name" value="rSAM_sf"/>
</dbReference>
<dbReference type="GO" id="GO:0016491">
    <property type="term" value="F:oxidoreductase activity"/>
    <property type="evidence" value="ECO:0007669"/>
    <property type="project" value="InterPro"/>
</dbReference>
<evidence type="ECO:0000256" key="1">
    <source>
        <dbReference type="ARBA" id="ARBA00001966"/>
    </source>
</evidence>
<dbReference type="NCBIfam" id="TIGR03942">
    <property type="entry name" value="sulfatase_rSAM"/>
    <property type="match status" value="1"/>
</dbReference>